<feature type="compositionally biased region" description="Basic and acidic residues" evidence="3">
    <location>
        <begin position="569"/>
        <end position="581"/>
    </location>
</feature>
<comment type="similarity">
    <text evidence="1">Belongs to the KRI1 family.</text>
</comment>
<feature type="compositionally biased region" description="Basic and acidic residues" evidence="3">
    <location>
        <begin position="630"/>
        <end position="648"/>
    </location>
</feature>
<dbReference type="PANTHER" id="PTHR14490:SF5">
    <property type="entry name" value="PROTEIN KRI1 HOMOLOG"/>
    <property type="match status" value="1"/>
</dbReference>
<feature type="compositionally biased region" description="Basic residues" evidence="3">
    <location>
        <begin position="558"/>
        <end position="568"/>
    </location>
</feature>
<proteinExistence type="inferred from homology"/>
<feature type="region of interest" description="Disordered" evidence="3">
    <location>
        <begin position="557"/>
        <end position="805"/>
    </location>
</feature>
<feature type="region of interest" description="Disordered" evidence="3">
    <location>
        <begin position="101"/>
        <end position="151"/>
    </location>
</feature>
<feature type="compositionally biased region" description="Basic and acidic residues" evidence="3">
    <location>
        <begin position="101"/>
        <end position="111"/>
    </location>
</feature>
<feature type="compositionally biased region" description="Acidic residues" evidence="3">
    <location>
        <begin position="120"/>
        <end position="129"/>
    </location>
</feature>
<feature type="compositionally biased region" description="Basic residues" evidence="3">
    <location>
        <begin position="775"/>
        <end position="785"/>
    </location>
</feature>
<feature type="compositionally biased region" description="Basic and acidic residues" evidence="3">
    <location>
        <begin position="611"/>
        <end position="621"/>
    </location>
</feature>
<evidence type="ECO:0000256" key="3">
    <source>
        <dbReference type="SAM" id="MobiDB-lite"/>
    </source>
</evidence>
<feature type="compositionally biased region" description="Basic and acidic residues" evidence="3">
    <location>
        <begin position="34"/>
        <end position="43"/>
    </location>
</feature>
<dbReference type="GO" id="GO:0030686">
    <property type="term" value="C:90S preribosome"/>
    <property type="evidence" value="ECO:0007669"/>
    <property type="project" value="TreeGrafter"/>
</dbReference>
<sequence>MTRNKLFDEDSEEEVAIKTENAYAKQYDAWREKEEKHKLEQKYGTKALNSDASESSDSEDESDEPLEVSEETEAQFLKTLSLLKTKDPRIYDPSYNFFDEKVEKEKEKESNTNKVVFADSDSDDDDDDGNIFSIEKKAEIDEEKQEHHNLNKDGKLKDYLIGKVEHVDEDVEKDLAPLKALWSDPQLNEGEAFLRDYILNKRYLDEGDAGEAEDRIRDDADLEADEEIVEEQGKFERAYNFRFEEPDDEYLKRFPRTMNYIRPKDDRRSRKRAEVRARKEEEKKKKMEEIARLKAFKLKEIQEKIAKLKEVTGNQDLAFKDEDIEGDFDPEEHDKRMKAIFDEQYYGDADDEKPVFPDLDEELEIENWENYEDEYNEAQQGDDEGPHCEDDDFNMDADYDPKKARENLLEELKRNMGKKRRNRKRKSKLAELLAQEKPKFVPEEEKSYDQFMEEYYKMDCEDIIGGDLPTRFKYREVVPNDYGLSIEEILLADDKELTQWVPLKKIVKHRPPTVEKGEVKTYAMKAADIQLKRKILPSLFKELPQEPELVVPVGEISKKKKKKKKKAKTNNDAENNSHNEEVQENGIQNDDMVEKKDKTNPEVKKKKKKPKEANENGEKLNIEPAEVLENEIRNDDVEEEKHKINPEVKKKKKKCNEANENLNNGSAEEVQYETKTIKTKDKKKKRKNDFIVEDVLTNQEPSIISDVTGKFTAPKPNKEKRKLENNIESVKEQSGTLKRKLDLNIQDNPEIPRKKKKKHKLNPTFPQIPSDKKQNIKNKKKNKYKPKQDNGKSDNPLNKLSDERLRAYGLNPKKYRGFLKYKNF</sequence>
<dbReference type="Proteomes" id="UP000691718">
    <property type="component" value="Unassembled WGS sequence"/>
</dbReference>
<feature type="compositionally biased region" description="Basic and acidic residues" evidence="3">
    <location>
        <begin position="592"/>
        <end position="603"/>
    </location>
</feature>
<evidence type="ECO:0000256" key="2">
    <source>
        <dbReference type="ARBA" id="ARBA00017294"/>
    </source>
</evidence>
<dbReference type="OrthoDB" id="10252032at2759"/>
<feature type="compositionally biased region" description="Basic and acidic residues" evidence="3">
    <location>
        <begin position="134"/>
        <end position="151"/>
    </location>
</feature>
<protein>
    <recommendedName>
        <fullName evidence="2">Protein KRI1 homolog</fullName>
    </recommendedName>
</protein>
<comment type="caution">
    <text evidence="5">The sequence shown here is derived from an EMBL/GenBank/DDBJ whole genome shotgun (WGS) entry which is preliminary data.</text>
</comment>
<dbReference type="Pfam" id="PF05178">
    <property type="entry name" value="Kri1"/>
    <property type="match status" value="1"/>
</dbReference>
<dbReference type="GO" id="GO:0000447">
    <property type="term" value="P:endonucleolytic cleavage in ITS1 to separate SSU-rRNA from 5.8S rRNA and LSU-rRNA from tricistronic rRNA transcript (SSU-rRNA, 5.8S rRNA, LSU-rRNA)"/>
    <property type="evidence" value="ECO:0007669"/>
    <property type="project" value="TreeGrafter"/>
</dbReference>
<feature type="compositionally biased region" description="Acidic residues" evidence="3">
    <location>
        <begin position="376"/>
        <end position="398"/>
    </location>
</feature>
<feature type="compositionally biased region" description="Low complexity" evidence="3">
    <location>
        <begin position="658"/>
        <end position="669"/>
    </location>
</feature>
<dbReference type="EMBL" id="CAJQZP010001133">
    <property type="protein sequence ID" value="CAG5019979.1"/>
    <property type="molecule type" value="Genomic_DNA"/>
</dbReference>
<dbReference type="Pfam" id="PF12936">
    <property type="entry name" value="Kri1_C"/>
    <property type="match status" value="1"/>
</dbReference>
<gene>
    <name evidence="5" type="ORF">PAPOLLO_LOCUS17183</name>
</gene>
<name>A0A8S3XE24_PARAO</name>
<dbReference type="InterPro" id="IPR018034">
    <property type="entry name" value="Kri1"/>
</dbReference>
<feature type="compositionally biased region" description="Basic and acidic residues" evidence="3">
    <location>
        <begin position="721"/>
        <end position="731"/>
    </location>
</feature>
<evidence type="ECO:0000256" key="1">
    <source>
        <dbReference type="ARBA" id="ARBA00007473"/>
    </source>
</evidence>
<evidence type="ECO:0000259" key="4">
    <source>
        <dbReference type="Pfam" id="PF12936"/>
    </source>
</evidence>
<accession>A0A8S3XE24</accession>
<evidence type="ECO:0000313" key="5">
    <source>
        <dbReference type="EMBL" id="CAG5019979.1"/>
    </source>
</evidence>
<reference evidence="5" key="1">
    <citation type="submission" date="2021-04" db="EMBL/GenBank/DDBJ databases">
        <authorList>
            <person name="Tunstrom K."/>
        </authorList>
    </citation>
    <scope>NUCLEOTIDE SEQUENCE</scope>
</reference>
<feature type="compositionally biased region" description="Acidic residues" evidence="3">
    <location>
        <begin position="54"/>
        <end position="72"/>
    </location>
</feature>
<feature type="domain" description="Kri1-like C-terminal" evidence="4">
    <location>
        <begin position="447"/>
        <end position="534"/>
    </location>
</feature>
<evidence type="ECO:0000313" key="6">
    <source>
        <dbReference type="Proteomes" id="UP000691718"/>
    </source>
</evidence>
<dbReference type="InterPro" id="IPR024626">
    <property type="entry name" value="Kri1-like_C"/>
</dbReference>
<feature type="region of interest" description="Disordered" evidence="3">
    <location>
        <begin position="376"/>
        <end position="405"/>
    </location>
</feature>
<dbReference type="GO" id="GO:0005730">
    <property type="term" value="C:nucleolus"/>
    <property type="evidence" value="ECO:0007669"/>
    <property type="project" value="TreeGrafter"/>
</dbReference>
<dbReference type="AlphaFoldDB" id="A0A8S3XE24"/>
<feature type="region of interest" description="Disordered" evidence="3">
    <location>
        <begin position="34"/>
        <end position="72"/>
    </location>
</feature>
<keyword evidence="6" id="KW-1185">Reference proteome</keyword>
<dbReference type="PANTHER" id="PTHR14490">
    <property type="entry name" value="ZINC FINGER, ZZ TYPE"/>
    <property type="match status" value="1"/>
</dbReference>
<organism evidence="5 6">
    <name type="scientific">Parnassius apollo</name>
    <name type="common">Apollo butterfly</name>
    <name type="synonym">Papilio apollo</name>
    <dbReference type="NCBI Taxonomy" id="110799"/>
    <lineage>
        <taxon>Eukaryota</taxon>
        <taxon>Metazoa</taxon>
        <taxon>Ecdysozoa</taxon>
        <taxon>Arthropoda</taxon>
        <taxon>Hexapoda</taxon>
        <taxon>Insecta</taxon>
        <taxon>Pterygota</taxon>
        <taxon>Neoptera</taxon>
        <taxon>Endopterygota</taxon>
        <taxon>Lepidoptera</taxon>
        <taxon>Glossata</taxon>
        <taxon>Ditrysia</taxon>
        <taxon>Papilionoidea</taxon>
        <taxon>Papilionidae</taxon>
        <taxon>Parnassiinae</taxon>
        <taxon>Parnassini</taxon>
        <taxon>Parnassius</taxon>
        <taxon>Parnassius</taxon>
    </lineage>
</organism>